<comment type="similarity">
    <text evidence="2">Belongs to the XPA family.</text>
</comment>
<comment type="subcellular location">
    <subcellularLocation>
        <location evidence="1">Nucleus</location>
    </subcellularLocation>
</comment>
<dbReference type="EMBL" id="LVZM01004335">
    <property type="protein sequence ID" value="OUC47504.1"/>
    <property type="molecule type" value="Genomic_DNA"/>
</dbReference>
<dbReference type="GO" id="GO:0000715">
    <property type="term" value="P:nucleotide-excision repair, DNA damage recognition"/>
    <property type="evidence" value="ECO:0007669"/>
    <property type="project" value="TreeGrafter"/>
</dbReference>
<keyword evidence="9" id="KW-0539">Nucleus</keyword>
<evidence type="ECO:0000259" key="11">
    <source>
        <dbReference type="Pfam" id="PF05181"/>
    </source>
</evidence>
<evidence type="ECO:0000256" key="9">
    <source>
        <dbReference type="ARBA" id="ARBA00023242"/>
    </source>
</evidence>
<dbReference type="GO" id="GO:1901255">
    <property type="term" value="P:nucleotide-excision repair involved in interstrand cross-link repair"/>
    <property type="evidence" value="ECO:0007669"/>
    <property type="project" value="TreeGrafter"/>
</dbReference>
<reference evidence="12 13" key="1">
    <citation type="submission" date="2015-04" db="EMBL/GenBank/DDBJ databases">
        <title>Draft genome of the roundworm Trichinella nativa.</title>
        <authorList>
            <person name="Mitreva M."/>
        </authorList>
    </citation>
    <scope>NUCLEOTIDE SEQUENCE [LARGE SCALE GENOMIC DNA]</scope>
    <source>
        <strain evidence="12 13">ISS45</strain>
    </source>
</reference>
<keyword evidence="10" id="KW-0472">Membrane</keyword>
<protein>
    <submittedName>
        <fullName evidence="12">DNA repair protein</fullName>
    </submittedName>
</protein>
<evidence type="ECO:0000256" key="8">
    <source>
        <dbReference type="ARBA" id="ARBA00023204"/>
    </source>
</evidence>
<keyword evidence="8" id="KW-0234">DNA repair</keyword>
<dbReference type="InterPro" id="IPR000465">
    <property type="entry name" value="XPA/RAD14"/>
</dbReference>
<gene>
    <name evidence="12" type="ORF">D917_06892</name>
</gene>
<dbReference type="SUPFAM" id="SSF46955">
    <property type="entry name" value="Putative DNA-binding domain"/>
    <property type="match status" value="1"/>
</dbReference>
<dbReference type="InterPro" id="IPR037129">
    <property type="entry name" value="XPA_sf"/>
</dbReference>
<accession>A0A1Y3EQS0</accession>
<name>A0A1Y3EQS0_9BILA</name>
<keyword evidence="5" id="KW-0863">Zinc-finger</keyword>
<dbReference type="SUPFAM" id="SSF57716">
    <property type="entry name" value="Glucocorticoid receptor-like (DNA-binding domain)"/>
    <property type="match status" value="1"/>
</dbReference>
<dbReference type="PANTHER" id="PTHR10142:SF0">
    <property type="entry name" value="DNA REPAIR PROTEIN COMPLEMENTING XP-A CELLS"/>
    <property type="match status" value="1"/>
</dbReference>
<keyword evidence="10" id="KW-1133">Transmembrane helix</keyword>
<evidence type="ECO:0000256" key="4">
    <source>
        <dbReference type="ARBA" id="ARBA00022763"/>
    </source>
</evidence>
<dbReference type="NCBIfam" id="TIGR00598">
    <property type="entry name" value="rad14"/>
    <property type="match status" value="1"/>
</dbReference>
<evidence type="ECO:0000313" key="13">
    <source>
        <dbReference type="Proteomes" id="UP000243006"/>
    </source>
</evidence>
<dbReference type="Pfam" id="PF01286">
    <property type="entry name" value="XPA_N"/>
    <property type="match status" value="1"/>
</dbReference>
<sequence length="384" mass="44205">MRSKRGRIAASSTLGSYPTVEELYSASQPSYSNAGGFFIESDEQKFESSSSRSSKRLPDFSSDSITETKCVECSKEFDESYLHSTFNYPVCDQCKELKGKHSLITRTKAKELYLLKDCDFDLRAPPLRFAVRKNPHSARYGDMKLYLTIQVEKRAIEVWGSVEELERQRQLRLRNREKWKEKRYDNKMRNLRKQVQSGVHVPKTHEHNFGDEQFDKKNNSYFKNCVDCNFKIAYEKINLKVRFACDCCELPEYAQVGMMLMLFCFIPFTLPFHFDRNVVLYVLPNSKMKMHNSLSAILSITLSAAVYIVMQCLVAAFGISKVTTILCGFAGANIFVFILTAISNVEMHLYGKNYQARFFPEVFIAMTAAAIASLTVHRICMTIW</sequence>
<feature type="transmembrane region" description="Helical" evidence="10">
    <location>
        <begin position="362"/>
        <end position="380"/>
    </location>
</feature>
<dbReference type="InterPro" id="IPR009061">
    <property type="entry name" value="DNA-bd_dom_put_sf"/>
</dbReference>
<dbReference type="Pfam" id="PF05181">
    <property type="entry name" value="XPA_C"/>
    <property type="match status" value="1"/>
</dbReference>
<proteinExistence type="inferred from homology"/>
<evidence type="ECO:0000256" key="6">
    <source>
        <dbReference type="ARBA" id="ARBA00022833"/>
    </source>
</evidence>
<dbReference type="InterPro" id="IPR022652">
    <property type="entry name" value="Znf_XPA_CS"/>
</dbReference>
<feature type="transmembrane region" description="Helical" evidence="10">
    <location>
        <begin position="256"/>
        <end position="274"/>
    </location>
</feature>
<dbReference type="Gene3D" id="3.90.530.10">
    <property type="entry name" value="XPA C-terminal domain"/>
    <property type="match status" value="1"/>
</dbReference>
<keyword evidence="7" id="KW-0238">DNA-binding</keyword>
<evidence type="ECO:0000256" key="1">
    <source>
        <dbReference type="ARBA" id="ARBA00004123"/>
    </source>
</evidence>
<keyword evidence="6" id="KW-0862">Zinc</keyword>
<comment type="caution">
    <text evidence="12">The sequence shown here is derived from an EMBL/GenBank/DDBJ whole genome shotgun (WGS) entry which is preliminary data.</text>
</comment>
<keyword evidence="10" id="KW-0812">Transmembrane</keyword>
<feature type="transmembrane region" description="Helical" evidence="10">
    <location>
        <begin position="294"/>
        <end position="317"/>
    </location>
</feature>
<dbReference type="GO" id="GO:0070914">
    <property type="term" value="P:UV-damage excision repair"/>
    <property type="evidence" value="ECO:0007669"/>
    <property type="project" value="TreeGrafter"/>
</dbReference>
<dbReference type="GO" id="GO:0006284">
    <property type="term" value="P:base-excision repair"/>
    <property type="evidence" value="ECO:0007669"/>
    <property type="project" value="TreeGrafter"/>
</dbReference>
<dbReference type="Pfam" id="PF09775">
    <property type="entry name" value="Keratin_assoc"/>
    <property type="match status" value="1"/>
</dbReference>
<keyword evidence="4" id="KW-0227">DNA damage</keyword>
<dbReference type="CDD" id="cd21076">
    <property type="entry name" value="DBD_XPA"/>
    <property type="match status" value="1"/>
</dbReference>
<evidence type="ECO:0000313" key="12">
    <source>
        <dbReference type="EMBL" id="OUC47504.1"/>
    </source>
</evidence>
<dbReference type="PANTHER" id="PTHR10142">
    <property type="entry name" value="DNA REPAIR PROTEIN COMPLEMENTING XP-A CELLS"/>
    <property type="match status" value="1"/>
</dbReference>
<evidence type="ECO:0000256" key="10">
    <source>
        <dbReference type="SAM" id="Phobius"/>
    </source>
</evidence>
<dbReference type="GO" id="GO:0003684">
    <property type="term" value="F:damaged DNA binding"/>
    <property type="evidence" value="ECO:0007669"/>
    <property type="project" value="InterPro"/>
</dbReference>
<dbReference type="InterPro" id="IPR022656">
    <property type="entry name" value="XPA_C"/>
</dbReference>
<keyword evidence="3" id="KW-0479">Metal-binding</keyword>
<evidence type="ECO:0000256" key="7">
    <source>
        <dbReference type="ARBA" id="ARBA00023125"/>
    </source>
</evidence>
<dbReference type="AlphaFoldDB" id="A0A1Y3EQS0"/>
<evidence type="ECO:0000256" key="2">
    <source>
        <dbReference type="ARBA" id="ARBA00005548"/>
    </source>
</evidence>
<dbReference type="GO" id="GO:0008270">
    <property type="term" value="F:zinc ion binding"/>
    <property type="evidence" value="ECO:0007669"/>
    <property type="project" value="UniProtKB-KW"/>
</dbReference>
<feature type="domain" description="XPA C-terminal" evidence="11">
    <location>
        <begin position="100"/>
        <end position="151"/>
    </location>
</feature>
<feature type="transmembrane region" description="Helical" evidence="10">
    <location>
        <begin position="324"/>
        <end position="342"/>
    </location>
</feature>
<evidence type="ECO:0000256" key="3">
    <source>
        <dbReference type="ARBA" id="ARBA00022723"/>
    </source>
</evidence>
<evidence type="ECO:0000256" key="5">
    <source>
        <dbReference type="ARBA" id="ARBA00022771"/>
    </source>
</evidence>
<organism evidence="12 13">
    <name type="scientific">Trichinella nativa</name>
    <dbReference type="NCBI Taxonomy" id="6335"/>
    <lineage>
        <taxon>Eukaryota</taxon>
        <taxon>Metazoa</taxon>
        <taxon>Ecdysozoa</taxon>
        <taxon>Nematoda</taxon>
        <taxon>Enoplea</taxon>
        <taxon>Dorylaimia</taxon>
        <taxon>Trichinellida</taxon>
        <taxon>Trichinellidae</taxon>
        <taxon>Trichinella</taxon>
    </lineage>
</organism>
<dbReference type="GO" id="GO:0000110">
    <property type="term" value="C:nucleotide-excision repair factor 1 complex"/>
    <property type="evidence" value="ECO:0007669"/>
    <property type="project" value="TreeGrafter"/>
</dbReference>
<dbReference type="Proteomes" id="UP000243006">
    <property type="component" value="Unassembled WGS sequence"/>
</dbReference>
<dbReference type="InterPro" id="IPR018614">
    <property type="entry name" value="KRTCAP2"/>
</dbReference>